<name>A0ACB6ZMG0_THEGA</name>
<dbReference type="EMBL" id="MU117981">
    <property type="protein sequence ID" value="KAF9650787.1"/>
    <property type="molecule type" value="Genomic_DNA"/>
</dbReference>
<dbReference type="Proteomes" id="UP000886501">
    <property type="component" value="Unassembled WGS sequence"/>
</dbReference>
<evidence type="ECO:0000313" key="2">
    <source>
        <dbReference type="Proteomes" id="UP000886501"/>
    </source>
</evidence>
<protein>
    <submittedName>
        <fullName evidence="1">Uncharacterized protein</fullName>
    </submittedName>
</protein>
<reference evidence="1" key="2">
    <citation type="journal article" date="2020" name="Nat. Commun.">
        <title>Large-scale genome sequencing of mycorrhizal fungi provides insights into the early evolution of symbiotic traits.</title>
        <authorList>
            <person name="Miyauchi S."/>
            <person name="Kiss E."/>
            <person name="Kuo A."/>
            <person name="Drula E."/>
            <person name="Kohler A."/>
            <person name="Sanchez-Garcia M."/>
            <person name="Morin E."/>
            <person name="Andreopoulos B."/>
            <person name="Barry K.W."/>
            <person name="Bonito G."/>
            <person name="Buee M."/>
            <person name="Carver A."/>
            <person name="Chen C."/>
            <person name="Cichocki N."/>
            <person name="Clum A."/>
            <person name="Culley D."/>
            <person name="Crous P.W."/>
            <person name="Fauchery L."/>
            <person name="Girlanda M."/>
            <person name="Hayes R.D."/>
            <person name="Keri Z."/>
            <person name="LaButti K."/>
            <person name="Lipzen A."/>
            <person name="Lombard V."/>
            <person name="Magnuson J."/>
            <person name="Maillard F."/>
            <person name="Murat C."/>
            <person name="Nolan M."/>
            <person name="Ohm R.A."/>
            <person name="Pangilinan J."/>
            <person name="Pereira M.F."/>
            <person name="Perotto S."/>
            <person name="Peter M."/>
            <person name="Pfister S."/>
            <person name="Riley R."/>
            <person name="Sitrit Y."/>
            <person name="Stielow J.B."/>
            <person name="Szollosi G."/>
            <person name="Zifcakova L."/>
            <person name="Stursova M."/>
            <person name="Spatafora J.W."/>
            <person name="Tedersoo L."/>
            <person name="Vaario L.M."/>
            <person name="Yamada A."/>
            <person name="Yan M."/>
            <person name="Wang P."/>
            <person name="Xu J."/>
            <person name="Bruns T."/>
            <person name="Baldrian P."/>
            <person name="Vilgalys R."/>
            <person name="Dunand C."/>
            <person name="Henrissat B."/>
            <person name="Grigoriev I.V."/>
            <person name="Hibbett D."/>
            <person name="Nagy L.G."/>
            <person name="Martin F.M."/>
        </authorList>
    </citation>
    <scope>NUCLEOTIDE SEQUENCE</scope>
    <source>
        <strain evidence="1">P2</strain>
    </source>
</reference>
<keyword evidence="2" id="KW-1185">Reference proteome</keyword>
<accession>A0ACB6ZMG0</accession>
<organism evidence="1 2">
    <name type="scientific">Thelephora ganbajun</name>
    <name type="common">Ganba fungus</name>
    <dbReference type="NCBI Taxonomy" id="370292"/>
    <lineage>
        <taxon>Eukaryota</taxon>
        <taxon>Fungi</taxon>
        <taxon>Dikarya</taxon>
        <taxon>Basidiomycota</taxon>
        <taxon>Agaricomycotina</taxon>
        <taxon>Agaricomycetes</taxon>
        <taxon>Thelephorales</taxon>
        <taxon>Thelephoraceae</taxon>
        <taxon>Thelephora</taxon>
    </lineage>
</organism>
<comment type="caution">
    <text evidence="1">The sequence shown here is derived from an EMBL/GenBank/DDBJ whole genome shotgun (WGS) entry which is preliminary data.</text>
</comment>
<proteinExistence type="predicted"/>
<gene>
    <name evidence="1" type="ORF">BDM02DRAFT_1253562</name>
</gene>
<sequence length="196" mass="22613">MASASSMDCVTNGIDNINISGPEPTARRLWYPNDEEMTRDYIVNNQPWEADELPMQYYPNKTAGWYPPLMCLGLKLNSGEILEFCKAVGIYGPNTELQSDDFFTLPWLVAAYLNENLGIKGRLQMNRADSRGPGLHVVYTLVTNYNQGRHEKDLQVLYDKLNETVEKALGKPKDAMWWLELKMNNDPKIRNTWEWF</sequence>
<reference evidence="1" key="1">
    <citation type="submission" date="2019-10" db="EMBL/GenBank/DDBJ databases">
        <authorList>
            <consortium name="DOE Joint Genome Institute"/>
            <person name="Kuo A."/>
            <person name="Miyauchi S."/>
            <person name="Kiss E."/>
            <person name="Drula E."/>
            <person name="Kohler A."/>
            <person name="Sanchez-Garcia M."/>
            <person name="Andreopoulos B."/>
            <person name="Barry K.W."/>
            <person name="Bonito G."/>
            <person name="Buee M."/>
            <person name="Carver A."/>
            <person name="Chen C."/>
            <person name="Cichocki N."/>
            <person name="Clum A."/>
            <person name="Culley D."/>
            <person name="Crous P.W."/>
            <person name="Fauchery L."/>
            <person name="Girlanda M."/>
            <person name="Hayes R."/>
            <person name="Keri Z."/>
            <person name="Labutti K."/>
            <person name="Lipzen A."/>
            <person name="Lombard V."/>
            <person name="Magnuson J."/>
            <person name="Maillard F."/>
            <person name="Morin E."/>
            <person name="Murat C."/>
            <person name="Nolan M."/>
            <person name="Ohm R."/>
            <person name="Pangilinan J."/>
            <person name="Pereira M."/>
            <person name="Perotto S."/>
            <person name="Peter M."/>
            <person name="Riley R."/>
            <person name="Sitrit Y."/>
            <person name="Stielow B."/>
            <person name="Szollosi G."/>
            <person name="Zifcakova L."/>
            <person name="Stursova M."/>
            <person name="Spatafora J.W."/>
            <person name="Tedersoo L."/>
            <person name="Vaario L.-M."/>
            <person name="Yamada A."/>
            <person name="Yan M."/>
            <person name="Wang P."/>
            <person name="Xu J."/>
            <person name="Bruns T."/>
            <person name="Baldrian P."/>
            <person name="Vilgalys R."/>
            <person name="Henrissat B."/>
            <person name="Grigoriev I.V."/>
            <person name="Hibbett D."/>
            <person name="Nagy L.G."/>
            <person name="Martin F.M."/>
        </authorList>
    </citation>
    <scope>NUCLEOTIDE SEQUENCE</scope>
    <source>
        <strain evidence="1">P2</strain>
    </source>
</reference>
<evidence type="ECO:0000313" key="1">
    <source>
        <dbReference type="EMBL" id="KAF9650787.1"/>
    </source>
</evidence>